<comment type="caution">
    <text evidence="1">The sequence shown here is derived from an EMBL/GenBank/DDBJ whole genome shotgun (WGS) entry which is preliminary data.</text>
</comment>
<accession>A0A4C1VW67</accession>
<keyword evidence="2" id="KW-1185">Reference proteome</keyword>
<dbReference type="AlphaFoldDB" id="A0A4C1VW67"/>
<name>A0A4C1VW67_EUMVA</name>
<proteinExistence type="predicted"/>
<evidence type="ECO:0000313" key="2">
    <source>
        <dbReference type="Proteomes" id="UP000299102"/>
    </source>
</evidence>
<sequence>MLHANFFYIRLSPPPMDSRNLCGDENSVMRWLLLARNRICDEGGSGSPKLLERNRISDKVTPTHGLRARGVGARIVFRGSR</sequence>
<protein>
    <submittedName>
        <fullName evidence="1">Uncharacterized protein</fullName>
    </submittedName>
</protein>
<gene>
    <name evidence="1" type="ORF">EVAR_47744_1</name>
</gene>
<reference evidence="1 2" key="1">
    <citation type="journal article" date="2019" name="Commun. Biol.">
        <title>The bagworm genome reveals a unique fibroin gene that provides high tensile strength.</title>
        <authorList>
            <person name="Kono N."/>
            <person name="Nakamura H."/>
            <person name="Ohtoshi R."/>
            <person name="Tomita M."/>
            <person name="Numata K."/>
            <person name="Arakawa K."/>
        </authorList>
    </citation>
    <scope>NUCLEOTIDE SEQUENCE [LARGE SCALE GENOMIC DNA]</scope>
</reference>
<dbReference type="EMBL" id="BGZK01000418">
    <property type="protein sequence ID" value="GBP42449.1"/>
    <property type="molecule type" value="Genomic_DNA"/>
</dbReference>
<evidence type="ECO:0000313" key="1">
    <source>
        <dbReference type="EMBL" id="GBP42449.1"/>
    </source>
</evidence>
<organism evidence="1 2">
    <name type="scientific">Eumeta variegata</name>
    <name type="common">Bagworm moth</name>
    <name type="synonym">Eumeta japonica</name>
    <dbReference type="NCBI Taxonomy" id="151549"/>
    <lineage>
        <taxon>Eukaryota</taxon>
        <taxon>Metazoa</taxon>
        <taxon>Ecdysozoa</taxon>
        <taxon>Arthropoda</taxon>
        <taxon>Hexapoda</taxon>
        <taxon>Insecta</taxon>
        <taxon>Pterygota</taxon>
        <taxon>Neoptera</taxon>
        <taxon>Endopterygota</taxon>
        <taxon>Lepidoptera</taxon>
        <taxon>Glossata</taxon>
        <taxon>Ditrysia</taxon>
        <taxon>Tineoidea</taxon>
        <taxon>Psychidae</taxon>
        <taxon>Oiketicinae</taxon>
        <taxon>Eumeta</taxon>
    </lineage>
</organism>
<dbReference type="Proteomes" id="UP000299102">
    <property type="component" value="Unassembled WGS sequence"/>
</dbReference>